<name>A0AAW0M1A5_QUESU</name>
<sequence length="61" mass="6594">MTGAGIFFVLHYSAHILSMPRLVEHPSTTHLDDARASPSASSGSSVSSYSSNYCHHKFSII</sequence>
<reference evidence="2" key="2">
    <citation type="journal article" date="2018" name="Sci. Data">
        <title>The draft genome sequence of cork oak.</title>
        <authorList>
            <person name="Ramos A.M."/>
            <person name="Usie A."/>
            <person name="Barbosa P."/>
            <person name="Barros P.M."/>
            <person name="Capote T."/>
            <person name="Chaves I."/>
            <person name="Simoes F."/>
            <person name="Abreu I."/>
            <person name="Carrasquinho I."/>
            <person name="Faro C."/>
            <person name="Guimaraes J.B."/>
            <person name="Mendonca D."/>
            <person name="Nobrega F."/>
            <person name="Rodrigues L."/>
            <person name="Saibo N.J.M."/>
            <person name="Varela M.C."/>
            <person name="Egas C."/>
            <person name="Matos J."/>
            <person name="Miguel C.M."/>
            <person name="Oliveira M.M."/>
            <person name="Ricardo C.P."/>
            <person name="Goncalves S."/>
        </authorList>
    </citation>
    <scope>NUCLEOTIDE SEQUENCE [LARGE SCALE GENOMIC DNA]</scope>
    <source>
        <strain evidence="2">HL8</strain>
    </source>
</reference>
<reference evidence="2" key="3">
    <citation type="submission" date="2023-07" db="EMBL/GenBank/DDBJ databases">
        <title>An improved reference 1 genome and first organelle genomes of Quercus suber.</title>
        <authorList>
            <consortium name="Genosuber Consortium"/>
            <person name="Usie A."/>
            <person name="Serra O."/>
            <person name="Barros P."/>
        </authorList>
    </citation>
    <scope>NUCLEOTIDE SEQUENCE</scope>
    <source>
        <strain evidence="2">HL8</strain>
        <tissue evidence="2">Leaves</tissue>
    </source>
</reference>
<dbReference type="EMBL" id="PKMF04000031">
    <property type="protein sequence ID" value="KAK7857006.1"/>
    <property type="molecule type" value="Genomic_DNA"/>
</dbReference>
<organism evidence="2">
    <name type="scientific">Quercus suber</name>
    <name type="common">Cork oak</name>
    <dbReference type="NCBI Taxonomy" id="58331"/>
    <lineage>
        <taxon>Eukaryota</taxon>
        <taxon>Viridiplantae</taxon>
        <taxon>Streptophyta</taxon>
        <taxon>Embryophyta</taxon>
        <taxon>Tracheophyta</taxon>
        <taxon>Spermatophyta</taxon>
        <taxon>Magnoliopsida</taxon>
        <taxon>eudicotyledons</taxon>
        <taxon>Gunneridae</taxon>
        <taxon>Pentapetalae</taxon>
        <taxon>rosids</taxon>
        <taxon>fabids</taxon>
        <taxon>Fagales</taxon>
        <taxon>Fagaceae</taxon>
        <taxon>Quercus</taxon>
    </lineage>
</organism>
<protein>
    <submittedName>
        <fullName evidence="2">Uncharacterized protein</fullName>
    </submittedName>
</protein>
<gene>
    <name evidence="2" type="ORF">CFP56_020474</name>
</gene>
<feature type="compositionally biased region" description="Low complexity" evidence="1">
    <location>
        <begin position="37"/>
        <end position="51"/>
    </location>
</feature>
<reference evidence="2" key="1">
    <citation type="submission" date="2017-12" db="EMBL/GenBank/DDBJ databases">
        <authorList>
            <person name="Barbosa P."/>
            <person name="Usie A."/>
            <person name="Ramos A.M."/>
        </authorList>
    </citation>
    <scope>NUCLEOTIDE SEQUENCE</scope>
    <source>
        <strain evidence="2">HL8</strain>
        <tissue evidence="2">Leaves</tissue>
    </source>
</reference>
<evidence type="ECO:0000256" key="1">
    <source>
        <dbReference type="SAM" id="MobiDB-lite"/>
    </source>
</evidence>
<dbReference type="AlphaFoldDB" id="A0AAW0M1A5"/>
<comment type="caution">
    <text evidence="2">The sequence shown here is derived from an EMBL/GenBank/DDBJ whole genome shotgun (WGS) entry which is preliminary data.</text>
</comment>
<evidence type="ECO:0000313" key="2">
    <source>
        <dbReference type="EMBL" id="KAK7857006.1"/>
    </source>
</evidence>
<accession>A0AAW0M1A5</accession>
<proteinExistence type="predicted"/>
<feature type="region of interest" description="Disordered" evidence="1">
    <location>
        <begin position="29"/>
        <end position="51"/>
    </location>
</feature>